<dbReference type="KEGG" id="hro:HELRODRAFT_180388"/>
<protein>
    <submittedName>
        <fullName evidence="1 2">Uncharacterized protein</fullName>
    </submittedName>
</protein>
<dbReference type="EnsemblMetazoa" id="HelroT180388">
    <property type="protein sequence ID" value="HelroP180388"/>
    <property type="gene ID" value="HelroG180388"/>
</dbReference>
<organism evidence="2 3">
    <name type="scientific">Helobdella robusta</name>
    <name type="common">Californian leech</name>
    <dbReference type="NCBI Taxonomy" id="6412"/>
    <lineage>
        <taxon>Eukaryota</taxon>
        <taxon>Metazoa</taxon>
        <taxon>Spiralia</taxon>
        <taxon>Lophotrochozoa</taxon>
        <taxon>Annelida</taxon>
        <taxon>Clitellata</taxon>
        <taxon>Hirudinea</taxon>
        <taxon>Rhynchobdellida</taxon>
        <taxon>Glossiphoniidae</taxon>
        <taxon>Helobdella</taxon>
    </lineage>
</organism>
<gene>
    <name evidence="2" type="primary">20207703</name>
    <name evidence="1" type="ORF">HELRODRAFT_180388</name>
</gene>
<dbReference type="InParanoid" id="T1FFV4"/>
<dbReference type="AlphaFoldDB" id="T1FFV4"/>
<reference evidence="2" key="3">
    <citation type="submission" date="2015-06" db="UniProtKB">
        <authorList>
            <consortium name="EnsemblMetazoa"/>
        </authorList>
    </citation>
    <scope>IDENTIFICATION</scope>
</reference>
<dbReference type="GeneID" id="20207703"/>
<evidence type="ECO:0000313" key="3">
    <source>
        <dbReference type="Proteomes" id="UP000015101"/>
    </source>
</evidence>
<dbReference type="EMBL" id="KB097579">
    <property type="protein sequence ID" value="ESN93973.1"/>
    <property type="molecule type" value="Genomic_DNA"/>
</dbReference>
<dbReference type="HOGENOM" id="CLU_1241319_0_0_1"/>
<dbReference type="Proteomes" id="UP000015101">
    <property type="component" value="Unassembled WGS sequence"/>
</dbReference>
<keyword evidence="3" id="KW-1185">Reference proteome</keyword>
<proteinExistence type="predicted"/>
<sequence length="223" mass="25372">MSSLGMRRKSLEAGHKGCHASKGGRGSNICDTGEGGDITTSCYEYRSRNFRIWFRCFHTNNSHVAINFKKVAKEILTPIEFQSEACQYWLNVSTCIEMHNGFCYDKYNLYLALLETILILCSETPDGLAAAYKVLILSDEKQFEMDSMVERCMLEDGFMIDDFERCLGSGQCSENFMKTSYLCMASSFAVETPDPRLKTILMEYATIFFNKLGFNFELGTSKF</sequence>
<evidence type="ECO:0000313" key="1">
    <source>
        <dbReference type="EMBL" id="ESN93973.1"/>
    </source>
</evidence>
<dbReference type="EMBL" id="AMQM01007182">
    <property type="status" value="NOT_ANNOTATED_CDS"/>
    <property type="molecule type" value="Genomic_DNA"/>
</dbReference>
<dbReference type="RefSeq" id="XP_009027943.1">
    <property type="nucleotide sequence ID" value="XM_009029695.1"/>
</dbReference>
<evidence type="ECO:0000313" key="2">
    <source>
        <dbReference type="EnsemblMetazoa" id="HelroP180388"/>
    </source>
</evidence>
<dbReference type="CTD" id="20207703"/>
<accession>T1FFV4</accession>
<reference evidence="1 3" key="2">
    <citation type="journal article" date="2013" name="Nature">
        <title>Insights into bilaterian evolution from three spiralian genomes.</title>
        <authorList>
            <person name="Simakov O."/>
            <person name="Marletaz F."/>
            <person name="Cho S.J."/>
            <person name="Edsinger-Gonzales E."/>
            <person name="Havlak P."/>
            <person name="Hellsten U."/>
            <person name="Kuo D.H."/>
            <person name="Larsson T."/>
            <person name="Lv J."/>
            <person name="Arendt D."/>
            <person name="Savage R."/>
            <person name="Osoegawa K."/>
            <person name="de Jong P."/>
            <person name="Grimwood J."/>
            <person name="Chapman J.A."/>
            <person name="Shapiro H."/>
            <person name="Aerts A."/>
            <person name="Otillar R.P."/>
            <person name="Terry A.Y."/>
            <person name="Boore J.L."/>
            <person name="Grigoriev I.V."/>
            <person name="Lindberg D.R."/>
            <person name="Seaver E.C."/>
            <person name="Weisblat D.A."/>
            <person name="Putnam N.H."/>
            <person name="Rokhsar D.S."/>
        </authorList>
    </citation>
    <scope>NUCLEOTIDE SEQUENCE</scope>
</reference>
<reference evidence="3" key="1">
    <citation type="submission" date="2012-12" db="EMBL/GenBank/DDBJ databases">
        <authorList>
            <person name="Hellsten U."/>
            <person name="Grimwood J."/>
            <person name="Chapman J.A."/>
            <person name="Shapiro H."/>
            <person name="Aerts A."/>
            <person name="Otillar R.P."/>
            <person name="Terry A.Y."/>
            <person name="Boore J.L."/>
            <person name="Simakov O."/>
            <person name="Marletaz F."/>
            <person name="Cho S.-J."/>
            <person name="Edsinger-Gonzales E."/>
            <person name="Havlak P."/>
            <person name="Kuo D.-H."/>
            <person name="Larsson T."/>
            <person name="Lv J."/>
            <person name="Arendt D."/>
            <person name="Savage R."/>
            <person name="Osoegawa K."/>
            <person name="de Jong P."/>
            <person name="Lindberg D.R."/>
            <person name="Seaver E.C."/>
            <person name="Weisblat D.A."/>
            <person name="Putnam N.H."/>
            <person name="Grigoriev I.V."/>
            <person name="Rokhsar D.S."/>
        </authorList>
    </citation>
    <scope>NUCLEOTIDE SEQUENCE</scope>
</reference>
<name>T1FFV4_HELRO</name>